<proteinExistence type="predicted"/>
<name>A0ACC0P209_RHOML</name>
<dbReference type="Proteomes" id="UP001062846">
    <property type="component" value="Chromosome 4"/>
</dbReference>
<comment type="caution">
    <text evidence="1">The sequence shown here is derived from an EMBL/GenBank/DDBJ whole genome shotgun (WGS) entry which is preliminary data.</text>
</comment>
<sequence>MCQGFGSEANASRMPLKGHPRVHDHIACLNQVALINSSESEWGDEPNDDPVVQCFPPMDLPLCDVLGEKFLTAAEMDAEIDYLYSLLEAQDKAYETKSGSPTLEASNPDARKKEQIEPLVVSESYMPFEESLPILALNNPLILALDGATLPTESPLVQEFLNVEWIDFLGVDDFDFLYRAYIVKHANKVDLDAKRSSAMNQESKWSPVLISLSPRPDGVTRSLEDGPVVKFGEECAKALEARRMLRGWLSRAFKSS</sequence>
<evidence type="ECO:0000313" key="2">
    <source>
        <dbReference type="Proteomes" id="UP001062846"/>
    </source>
</evidence>
<reference evidence="1" key="1">
    <citation type="submission" date="2022-02" db="EMBL/GenBank/DDBJ databases">
        <title>Plant Genome Project.</title>
        <authorList>
            <person name="Zhang R.-G."/>
        </authorList>
    </citation>
    <scope>NUCLEOTIDE SEQUENCE</scope>
    <source>
        <strain evidence="1">AT1</strain>
    </source>
</reference>
<organism evidence="1 2">
    <name type="scientific">Rhododendron molle</name>
    <name type="common">Chinese azalea</name>
    <name type="synonym">Azalea mollis</name>
    <dbReference type="NCBI Taxonomy" id="49168"/>
    <lineage>
        <taxon>Eukaryota</taxon>
        <taxon>Viridiplantae</taxon>
        <taxon>Streptophyta</taxon>
        <taxon>Embryophyta</taxon>
        <taxon>Tracheophyta</taxon>
        <taxon>Spermatophyta</taxon>
        <taxon>Magnoliopsida</taxon>
        <taxon>eudicotyledons</taxon>
        <taxon>Gunneridae</taxon>
        <taxon>Pentapetalae</taxon>
        <taxon>asterids</taxon>
        <taxon>Ericales</taxon>
        <taxon>Ericaceae</taxon>
        <taxon>Ericoideae</taxon>
        <taxon>Rhodoreae</taxon>
        <taxon>Rhododendron</taxon>
    </lineage>
</organism>
<accession>A0ACC0P209</accession>
<dbReference type="EMBL" id="CM046391">
    <property type="protein sequence ID" value="KAI8559191.1"/>
    <property type="molecule type" value="Genomic_DNA"/>
</dbReference>
<evidence type="ECO:0000313" key="1">
    <source>
        <dbReference type="EMBL" id="KAI8559191.1"/>
    </source>
</evidence>
<keyword evidence="2" id="KW-1185">Reference proteome</keyword>
<gene>
    <name evidence="1" type="ORF">RHMOL_Rhmol04G0153800</name>
</gene>
<protein>
    <submittedName>
        <fullName evidence="1">Uncharacterized protein</fullName>
    </submittedName>
</protein>